<sequence length="626" mass="68717">MARIRVDRRSTGSAGRPAGAATRWPDSTQRAESRVAWRAASLGLRGAQILRGGDVSVTAVGRIDLCGSRQEKNDLVKHRDMLSGQVGQLQTQNSDLGLKVQKLEAERAASSSNLLQLQEELQKLLDDNEQQLKKKDKVEKEMKEVRNTIELTQNEINAKKEVLNRSEEALAQLESQVKEEKANIEALNARHDALEKQNAMLKKNGRDLEEHHRKTLQENTELKATLQGRQQDLDSLNASKQKVDKAFEILTRKKEIGDRERQKVVASKDALKADIDALRTDLGGMATGCRGHSARGAFCELAAAGRASASPGMHAASQEIMASGVWSSGPALAGPRIMKMFARGLCNCFPAPLPYALAVEFGSAPASLAGHAQKRKKDVRVHPATEDRDRWVDGLLTYWFRGRIRIFSDPRNTLTSGVGTGLWSAGEVLADYFLARPGLCRGACLELGAGIGVVGLSLACLGADPVVLTDVGRQMPLTRRNAEENFRGRVHCETLDWTVPEQREGLSAWRGTWSLIVASDVGYDADLHEPLLQTLLAQCGAETVVYLALADRQEEEEPNVADFLEALGGRFEWEQAHERQLEPFQSVTKVLRLRPTPASLTCAGKRKRDAEAAPVARDTVAERPDA</sequence>
<proteinExistence type="predicted"/>
<keyword evidence="1" id="KW-0175">Coiled coil</keyword>
<keyword evidence="4" id="KW-1185">Reference proteome</keyword>
<name>A0ABN9TEN7_9DINO</name>
<dbReference type="InterPro" id="IPR019410">
    <property type="entry name" value="Methyltransf_16"/>
</dbReference>
<evidence type="ECO:0000313" key="3">
    <source>
        <dbReference type="EMBL" id="CAK0844266.1"/>
    </source>
</evidence>
<organism evidence="3 4">
    <name type="scientific">Prorocentrum cordatum</name>
    <dbReference type="NCBI Taxonomy" id="2364126"/>
    <lineage>
        <taxon>Eukaryota</taxon>
        <taxon>Sar</taxon>
        <taxon>Alveolata</taxon>
        <taxon>Dinophyceae</taxon>
        <taxon>Prorocentrales</taxon>
        <taxon>Prorocentraceae</taxon>
        <taxon>Prorocentrum</taxon>
    </lineage>
</organism>
<dbReference type="Gene3D" id="3.40.50.150">
    <property type="entry name" value="Vaccinia Virus protein VP39"/>
    <property type="match status" value="1"/>
</dbReference>
<evidence type="ECO:0000256" key="2">
    <source>
        <dbReference type="SAM" id="MobiDB-lite"/>
    </source>
</evidence>
<protein>
    <recommendedName>
        <fullName evidence="5">Calmodulin-lysine N-methyltransferase</fullName>
    </recommendedName>
</protein>
<dbReference type="Pfam" id="PF10294">
    <property type="entry name" value="Methyltransf_16"/>
    <property type="match status" value="1"/>
</dbReference>
<comment type="caution">
    <text evidence="3">The sequence shown here is derived from an EMBL/GenBank/DDBJ whole genome shotgun (WGS) entry which is preliminary data.</text>
</comment>
<feature type="compositionally biased region" description="Basic and acidic residues" evidence="2">
    <location>
        <begin position="1"/>
        <end position="10"/>
    </location>
</feature>
<accession>A0ABN9TEN7</accession>
<reference evidence="3" key="1">
    <citation type="submission" date="2023-10" db="EMBL/GenBank/DDBJ databases">
        <authorList>
            <person name="Chen Y."/>
            <person name="Shah S."/>
            <person name="Dougan E. K."/>
            <person name="Thang M."/>
            <person name="Chan C."/>
        </authorList>
    </citation>
    <scope>NUCLEOTIDE SEQUENCE [LARGE SCALE GENOMIC DNA]</scope>
</reference>
<dbReference type="SUPFAM" id="SSF53335">
    <property type="entry name" value="S-adenosyl-L-methionine-dependent methyltransferases"/>
    <property type="match status" value="1"/>
</dbReference>
<feature type="coiled-coil region" evidence="1">
    <location>
        <begin position="86"/>
        <end position="211"/>
    </location>
</feature>
<dbReference type="InterPro" id="IPR029063">
    <property type="entry name" value="SAM-dependent_MTases_sf"/>
</dbReference>
<dbReference type="PANTHER" id="PTHR14614:SF109">
    <property type="entry name" value="RIBOSOMAL LYSINE N-METHYLTRANSFERASE 5"/>
    <property type="match status" value="1"/>
</dbReference>
<evidence type="ECO:0008006" key="5">
    <source>
        <dbReference type="Google" id="ProtNLM"/>
    </source>
</evidence>
<dbReference type="PANTHER" id="PTHR14614">
    <property type="entry name" value="HEPATOCELLULAR CARCINOMA-ASSOCIATED ANTIGEN"/>
    <property type="match status" value="1"/>
</dbReference>
<feature type="region of interest" description="Disordered" evidence="2">
    <location>
        <begin position="602"/>
        <end position="626"/>
    </location>
</feature>
<evidence type="ECO:0000256" key="1">
    <source>
        <dbReference type="SAM" id="Coils"/>
    </source>
</evidence>
<feature type="region of interest" description="Disordered" evidence="2">
    <location>
        <begin position="1"/>
        <end position="29"/>
    </location>
</feature>
<gene>
    <name evidence="3" type="ORF">PCOR1329_LOCUS38407</name>
</gene>
<dbReference type="EMBL" id="CAUYUJ010014650">
    <property type="protein sequence ID" value="CAK0844266.1"/>
    <property type="molecule type" value="Genomic_DNA"/>
</dbReference>
<dbReference type="Proteomes" id="UP001189429">
    <property type="component" value="Unassembled WGS sequence"/>
</dbReference>
<evidence type="ECO:0000313" key="4">
    <source>
        <dbReference type="Proteomes" id="UP001189429"/>
    </source>
</evidence>